<reference evidence="2" key="1">
    <citation type="submission" date="2017-01" db="EMBL/GenBank/DDBJ databases">
        <authorList>
            <person name="Brunel B."/>
        </authorList>
    </citation>
    <scope>NUCLEOTIDE SEQUENCE [LARGE SCALE GENOMIC DNA]</scope>
</reference>
<name>A0A1R3V3U8_9HYPH</name>
<proteinExistence type="predicted"/>
<dbReference type="STRING" id="1631249.BQ8794_170064"/>
<evidence type="ECO:0000313" key="2">
    <source>
        <dbReference type="Proteomes" id="UP000188388"/>
    </source>
</evidence>
<accession>A0A1R3V3U8</accession>
<gene>
    <name evidence="1" type="ORF">BQ8794_170064</name>
</gene>
<protein>
    <submittedName>
        <fullName evidence="1">Uncharacterized protein</fullName>
    </submittedName>
</protein>
<keyword evidence="2" id="KW-1185">Reference proteome</keyword>
<dbReference type="AlphaFoldDB" id="A0A1R3V3U8"/>
<dbReference type="EMBL" id="FTPD01000009">
    <property type="protein sequence ID" value="SIT54571.1"/>
    <property type="molecule type" value="Genomic_DNA"/>
</dbReference>
<dbReference type="Proteomes" id="UP000188388">
    <property type="component" value="Unassembled WGS sequence"/>
</dbReference>
<sequence length="47" mass="4835">MLGVPAAVPLGSRWAGVVPALSVNVLLSDGFLALPEQARKFRGTGQS</sequence>
<organism evidence="1 2">
    <name type="scientific">Mesorhizobium prunaredense</name>
    <dbReference type="NCBI Taxonomy" id="1631249"/>
    <lineage>
        <taxon>Bacteria</taxon>
        <taxon>Pseudomonadati</taxon>
        <taxon>Pseudomonadota</taxon>
        <taxon>Alphaproteobacteria</taxon>
        <taxon>Hyphomicrobiales</taxon>
        <taxon>Phyllobacteriaceae</taxon>
        <taxon>Mesorhizobium</taxon>
    </lineage>
</organism>
<evidence type="ECO:0000313" key="1">
    <source>
        <dbReference type="EMBL" id="SIT54571.1"/>
    </source>
</evidence>